<evidence type="ECO:0000256" key="6">
    <source>
        <dbReference type="ARBA" id="ARBA00022723"/>
    </source>
</evidence>
<keyword evidence="9" id="KW-0408">Iron</keyword>
<dbReference type="SUPFAM" id="SSF53850">
    <property type="entry name" value="Periplasmic binding protein-like II"/>
    <property type="match status" value="1"/>
</dbReference>
<keyword evidence="13" id="KW-0732">Signal</keyword>
<sequence>MRRSLSAVALATSAALVLAGCSSSDNAATSSSSAAPAASSSAAPAASSSESPATSSSAAASSSAAPAASSSEAPTGPLIPVKLQLQWFAQAQFAGYYAAAEQGYWKDEGLDVQIVEGGVDIVPQTQLANGSVDYAIAWVPKALASREQGAGITDVAQIYQKSGTLQVSMADKNLKKAADLKGKNVGNWGFGNEFELFAGITKAGLDPAADVTLVQQNFDMNALLDGSIDAAQAMTYNEYAQVLETKNPATGKLFQPSDLNAINWNDEGTAMLQDAIWANTDKLQNDTTYQETTVKFLKGALKGWIYARDNAEKTASVVVAAGSQLGASHQLWQTNEVNKLIWPSKDGIGVINDAAWKQTVDVAMSAKNLEGSTVITKAPEGLAYTNDYVMKALDALKAEGIDVTGESYKPITVTLNEGGK</sequence>
<comment type="subunit">
    <text evidence="4">Homodimer.</text>
</comment>
<keyword evidence="5" id="KW-0808">Transferase</keyword>
<proteinExistence type="inferred from homology"/>
<dbReference type="InterPro" id="IPR015168">
    <property type="entry name" value="SsuA/THI5"/>
</dbReference>
<dbReference type="EMBL" id="CP034170">
    <property type="protein sequence ID" value="AZI59294.1"/>
    <property type="molecule type" value="Genomic_DNA"/>
</dbReference>
<gene>
    <name evidence="15" type="ORF">EH165_00255</name>
</gene>
<dbReference type="AlphaFoldDB" id="A0A3G8ZY68"/>
<comment type="function">
    <text evidence="1">Responsible for the formation of the pyrimidine heterocycle in the thiamine biosynthesis pathway. Catalyzes the formation of hydroxymethylpyrimidine phosphate (HMP-P) from histidine and pyridoxal phosphate (PLP). The protein uses PLP and the active site histidine to form HMP-P, generating an inactive enzyme. The enzyme can only undergo a single turnover, which suggests it is a suicide enzyme.</text>
</comment>
<dbReference type="PANTHER" id="PTHR31528:SF1">
    <property type="entry name" value="4-AMINO-5-HYDROXYMETHYL-2-METHYLPYRIMIDINE PHOSPHATE SYNTHASE THI11-RELATED"/>
    <property type="match status" value="1"/>
</dbReference>
<comment type="catalytic activity">
    <reaction evidence="11">
        <text>N(6)-(pyridoxal phosphate)-L-lysyl-[4-amino-5-hydroxymethyl-2-methylpyrimidine phosphate synthase] + L-histidyl-[4-amino-5-hydroxymethyl-2-methylpyrimidine phosphate synthase] + 2 Fe(3+) + 4 H2O = L-lysyl-[4-amino-5-hydroxymethyl-2-methylpyrimidine phosphate synthase] + (2S)-2-amino-5-hydroxy-4-oxopentanoyl-[4-amino-5-hydroxymethyl-2-methylpyrimidine phosphate synthase] + 4-amino-2-methyl-5-(phosphooxymethyl)pyrimidine + 3-oxopropanoate + 2 Fe(2+) + 2 H(+)</text>
        <dbReference type="Rhea" id="RHEA:65756"/>
        <dbReference type="Rhea" id="RHEA-COMP:16892"/>
        <dbReference type="Rhea" id="RHEA-COMP:16893"/>
        <dbReference type="Rhea" id="RHEA-COMP:16894"/>
        <dbReference type="Rhea" id="RHEA-COMP:16895"/>
        <dbReference type="ChEBI" id="CHEBI:15377"/>
        <dbReference type="ChEBI" id="CHEBI:15378"/>
        <dbReference type="ChEBI" id="CHEBI:29033"/>
        <dbReference type="ChEBI" id="CHEBI:29034"/>
        <dbReference type="ChEBI" id="CHEBI:29969"/>
        <dbReference type="ChEBI" id="CHEBI:29979"/>
        <dbReference type="ChEBI" id="CHEBI:33190"/>
        <dbReference type="ChEBI" id="CHEBI:58354"/>
        <dbReference type="ChEBI" id="CHEBI:143915"/>
        <dbReference type="ChEBI" id="CHEBI:157692"/>
    </reaction>
    <physiologicalReaction direction="left-to-right" evidence="11">
        <dbReference type="Rhea" id="RHEA:65757"/>
    </physiologicalReaction>
</comment>
<evidence type="ECO:0000256" key="13">
    <source>
        <dbReference type="SAM" id="SignalP"/>
    </source>
</evidence>
<evidence type="ECO:0000256" key="2">
    <source>
        <dbReference type="ARBA" id="ARBA00004948"/>
    </source>
</evidence>
<keyword evidence="7" id="KW-0663">Pyridoxal phosphate</keyword>
<feature type="compositionally biased region" description="Low complexity" evidence="12">
    <location>
        <begin position="27"/>
        <end position="57"/>
    </location>
</feature>
<organism evidence="15 16">
    <name type="scientific">Nakamurella antarctica</name>
    <dbReference type="NCBI Taxonomy" id="1902245"/>
    <lineage>
        <taxon>Bacteria</taxon>
        <taxon>Bacillati</taxon>
        <taxon>Actinomycetota</taxon>
        <taxon>Actinomycetes</taxon>
        <taxon>Nakamurellales</taxon>
        <taxon>Nakamurellaceae</taxon>
        <taxon>Nakamurella</taxon>
    </lineage>
</organism>
<dbReference type="Pfam" id="PF09084">
    <property type="entry name" value="NMT1"/>
    <property type="match status" value="1"/>
</dbReference>
<evidence type="ECO:0000256" key="3">
    <source>
        <dbReference type="ARBA" id="ARBA00009406"/>
    </source>
</evidence>
<dbReference type="KEGG" id="nak:EH165_00255"/>
<evidence type="ECO:0000256" key="9">
    <source>
        <dbReference type="ARBA" id="ARBA00023004"/>
    </source>
</evidence>
<dbReference type="Gene3D" id="3.40.190.10">
    <property type="entry name" value="Periplasmic binding protein-like II"/>
    <property type="match status" value="2"/>
</dbReference>
<evidence type="ECO:0000256" key="1">
    <source>
        <dbReference type="ARBA" id="ARBA00003469"/>
    </source>
</evidence>
<comment type="similarity">
    <text evidence="3">Belongs to the NMT1/THI5 family.</text>
</comment>
<evidence type="ECO:0000313" key="16">
    <source>
        <dbReference type="Proteomes" id="UP000268084"/>
    </source>
</evidence>
<dbReference type="GO" id="GO:0046872">
    <property type="term" value="F:metal ion binding"/>
    <property type="evidence" value="ECO:0007669"/>
    <property type="project" value="UniProtKB-KW"/>
</dbReference>
<reference evidence="15 16" key="2">
    <citation type="submission" date="2018-12" db="EMBL/GenBank/DDBJ databases">
        <title>Nakamurella antarcticus sp. nov., isolated from Antarctica South Shetland Islands soil.</title>
        <authorList>
            <person name="Peng F."/>
        </authorList>
    </citation>
    <scope>NUCLEOTIDE SEQUENCE [LARGE SCALE GENOMIC DNA]</scope>
    <source>
        <strain evidence="15 16">S14-144</strain>
    </source>
</reference>
<comment type="pathway">
    <text evidence="2">Cofactor biosynthesis; thiamine diphosphate biosynthesis.</text>
</comment>
<evidence type="ECO:0000256" key="11">
    <source>
        <dbReference type="ARBA" id="ARBA00048179"/>
    </source>
</evidence>
<protein>
    <recommendedName>
        <fullName evidence="10">Thiamine pyrimidine synthase</fullName>
    </recommendedName>
</protein>
<dbReference type="Proteomes" id="UP000268084">
    <property type="component" value="Chromosome"/>
</dbReference>
<dbReference type="GO" id="GO:0009228">
    <property type="term" value="P:thiamine biosynthetic process"/>
    <property type="evidence" value="ECO:0007669"/>
    <property type="project" value="UniProtKB-KW"/>
</dbReference>
<evidence type="ECO:0000313" key="15">
    <source>
        <dbReference type="EMBL" id="AZI59294.1"/>
    </source>
</evidence>
<name>A0A3G8ZY68_9ACTN</name>
<feature type="domain" description="SsuA/THI5-like" evidence="14">
    <location>
        <begin position="91"/>
        <end position="312"/>
    </location>
</feature>
<feature type="chain" id="PRO_5018202424" description="Thiamine pyrimidine synthase" evidence="13">
    <location>
        <begin position="28"/>
        <end position="420"/>
    </location>
</feature>
<dbReference type="PROSITE" id="PS51257">
    <property type="entry name" value="PROKAR_LIPOPROTEIN"/>
    <property type="match status" value="1"/>
</dbReference>
<evidence type="ECO:0000259" key="14">
    <source>
        <dbReference type="Pfam" id="PF09084"/>
    </source>
</evidence>
<evidence type="ECO:0000256" key="10">
    <source>
        <dbReference type="ARBA" id="ARBA00033171"/>
    </source>
</evidence>
<evidence type="ECO:0000256" key="8">
    <source>
        <dbReference type="ARBA" id="ARBA00022977"/>
    </source>
</evidence>
<dbReference type="PANTHER" id="PTHR31528">
    <property type="entry name" value="4-AMINO-5-HYDROXYMETHYL-2-METHYLPYRIMIDINE PHOSPHATE SYNTHASE THI11-RELATED"/>
    <property type="match status" value="1"/>
</dbReference>
<evidence type="ECO:0000256" key="4">
    <source>
        <dbReference type="ARBA" id="ARBA00011738"/>
    </source>
</evidence>
<reference evidence="15 16" key="1">
    <citation type="submission" date="2018-11" db="EMBL/GenBank/DDBJ databases">
        <authorList>
            <person name="Da X."/>
        </authorList>
    </citation>
    <scope>NUCLEOTIDE SEQUENCE [LARGE SCALE GENOMIC DNA]</scope>
    <source>
        <strain evidence="15 16">S14-144</strain>
    </source>
</reference>
<feature type="region of interest" description="Disordered" evidence="12">
    <location>
        <begin position="23"/>
        <end position="57"/>
    </location>
</feature>
<dbReference type="OrthoDB" id="174578at2"/>
<keyword evidence="16" id="KW-1185">Reference proteome</keyword>
<dbReference type="GO" id="GO:0016740">
    <property type="term" value="F:transferase activity"/>
    <property type="evidence" value="ECO:0007669"/>
    <property type="project" value="UniProtKB-KW"/>
</dbReference>
<dbReference type="InterPro" id="IPR027939">
    <property type="entry name" value="NMT1/THI5"/>
</dbReference>
<keyword evidence="6" id="KW-0479">Metal-binding</keyword>
<keyword evidence="8" id="KW-0784">Thiamine biosynthesis</keyword>
<feature type="signal peptide" evidence="13">
    <location>
        <begin position="1"/>
        <end position="27"/>
    </location>
</feature>
<evidence type="ECO:0000256" key="5">
    <source>
        <dbReference type="ARBA" id="ARBA00022679"/>
    </source>
</evidence>
<accession>A0A3G8ZY68</accession>
<evidence type="ECO:0000256" key="12">
    <source>
        <dbReference type="SAM" id="MobiDB-lite"/>
    </source>
</evidence>
<evidence type="ECO:0000256" key="7">
    <source>
        <dbReference type="ARBA" id="ARBA00022898"/>
    </source>
</evidence>